<dbReference type="Proteomes" id="UP000320146">
    <property type="component" value="Unassembled WGS sequence"/>
</dbReference>
<comment type="catalytic activity">
    <reaction evidence="10">
        <text>L-homoserine + NAD(+) = L-aspartate 4-semialdehyde + NADH + H(+)</text>
        <dbReference type="Rhea" id="RHEA:15757"/>
        <dbReference type="ChEBI" id="CHEBI:15378"/>
        <dbReference type="ChEBI" id="CHEBI:57476"/>
        <dbReference type="ChEBI" id="CHEBI:57540"/>
        <dbReference type="ChEBI" id="CHEBI:57945"/>
        <dbReference type="ChEBI" id="CHEBI:537519"/>
        <dbReference type="EC" id="1.1.1.3"/>
    </reaction>
    <physiologicalReaction direction="right-to-left" evidence="10">
        <dbReference type="Rhea" id="RHEA:15759"/>
    </physiologicalReaction>
</comment>
<evidence type="ECO:0000256" key="6">
    <source>
        <dbReference type="ARBA" id="ARBA00022605"/>
    </source>
</evidence>
<gene>
    <name evidence="13" type="ORF">EVA99_01725</name>
</gene>
<evidence type="ECO:0000256" key="4">
    <source>
        <dbReference type="ARBA" id="ARBA00013213"/>
    </source>
</evidence>
<organism evidence="13 14">
    <name type="scientific">SAR86 cluster bacterium</name>
    <dbReference type="NCBI Taxonomy" id="2030880"/>
    <lineage>
        <taxon>Bacteria</taxon>
        <taxon>Pseudomonadati</taxon>
        <taxon>Pseudomonadota</taxon>
        <taxon>Gammaproteobacteria</taxon>
        <taxon>SAR86 cluster</taxon>
    </lineage>
</organism>
<dbReference type="Pfam" id="PF00742">
    <property type="entry name" value="Homoserine_dh"/>
    <property type="match status" value="1"/>
</dbReference>
<evidence type="ECO:0000313" key="13">
    <source>
        <dbReference type="EMBL" id="RZO24346.1"/>
    </source>
</evidence>
<evidence type="ECO:0000256" key="3">
    <source>
        <dbReference type="ARBA" id="ARBA00006753"/>
    </source>
</evidence>
<evidence type="ECO:0000256" key="9">
    <source>
        <dbReference type="ARBA" id="ARBA00023167"/>
    </source>
</evidence>
<dbReference type="UniPathway" id="UPA00051">
    <property type="reaction ID" value="UER00465"/>
</dbReference>
<dbReference type="AlphaFoldDB" id="A0A520MT18"/>
<dbReference type="EMBL" id="SHBL01000009">
    <property type="protein sequence ID" value="RZO24346.1"/>
    <property type="molecule type" value="Genomic_DNA"/>
</dbReference>
<feature type="domain" description="Homoserine dehydrogenase catalytic" evidence="11">
    <location>
        <begin position="166"/>
        <end position="202"/>
    </location>
</feature>
<evidence type="ECO:0000256" key="5">
    <source>
        <dbReference type="ARBA" id="ARBA00013376"/>
    </source>
</evidence>
<dbReference type="InterPro" id="IPR005106">
    <property type="entry name" value="Asp/hSer_DH_NAD-bd"/>
</dbReference>
<comment type="pathway">
    <text evidence="1">Amino-acid biosynthesis; L-threonine biosynthesis; L-threonine from L-aspartate: step 3/5.</text>
</comment>
<sequence>MILKVNKTNYNIALIGFGNVNRALANIISSNPEKFRSELGFNISIVAVSDIYLGSVYSPEGIDLALLNNLPIVEKAFASLPNGNAKADNENIIKNSNADIIIEATVTDSVTGQPATSHCRWALTNGKHVSTTNKGPVAFAKKELTDLALQNNVSFEYEGVVMSGTPVLRFADKLMKGSEINKFTGIMNGTANYVLGLVEQGQAF</sequence>
<evidence type="ECO:0000256" key="7">
    <source>
        <dbReference type="ARBA" id="ARBA00022697"/>
    </source>
</evidence>
<dbReference type="Pfam" id="PF03447">
    <property type="entry name" value="NAD_binding_3"/>
    <property type="match status" value="1"/>
</dbReference>
<name>A0A520MT18_9GAMM</name>
<comment type="caution">
    <text evidence="13">The sequence shown here is derived from an EMBL/GenBank/DDBJ whole genome shotgun (WGS) entry which is preliminary data.</text>
</comment>
<dbReference type="InterPro" id="IPR036291">
    <property type="entry name" value="NAD(P)-bd_dom_sf"/>
</dbReference>
<dbReference type="GO" id="GO:0004412">
    <property type="term" value="F:homoserine dehydrogenase activity"/>
    <property type="evidence" value="ECO:0007669"/>
    <property type="project" value="UniProtKB-EC"/>
</dbReference>
<comment type="similarity">
    <text evidence="3">Belongs to the homoserine dehydrogenase family.</text>
</comment>
<dbReference type="InterPro" id="IPR001342">
    <property type="entry name" value="HDH_cat"/>
</dbReference>
<evidence type="ECO:0000256" key="1">
    <source>
        <dbReference type="ARBA" id="ARBA00005056"/>
    </source>
</evidence>
<evidence type="ECO:0000313" key="14">
    <source>
        <dbReference type="Proteomes" id="UP000320146"/>
    </source>
</evidence>
<dbReference type="GO" id="GO:0050661">
    <property type="term" value="F:NADP binding"/>
    <property type="evidence" value="ECO:0007669"/>
    <property type="project" value="InterPro"/>
</dbReference>
<dbReference type="UniPathway" id="UPA00050">
    <property type="reaction ID" value="UER00063"/>
</dbReference>
<evidence type="ECO:0000259" key="12">
    <source>
        <dbReference type="Pfam" id="PF03447"/>
    </source>
</evidence>
<dbReference type="PANTHER" id="PTHR43331">
    <property type="entry name" value="HOMOSERINE DEHYDROGENASE"/>
    <property type="match status" value="1"/>
</dbReference>
<dbReference type="Gene3D" id="3.40.50.720">
    <property type="entry name" value="NAD(P)-binding Rossmann-like Domain"/>
    <property type="match status" value="1"/>
</dbReference>
<dbReference type="EC" id="1.1.1.3" evidence="4"/>
<feature type="non-terminal residue" evidence="13">
    <location>
        <position position="204"/>
    </location>
</feature>
<dbReference type="GO" id="GO:0009086">
    <property type="term" value="P:methionine biosynthetic process"/>
    <property type="evidence" value="ECO:0007669"/>
    <property type="project" value="UniProtKB-KW"/>
</dbReference>
<comment type="pathway">
    <text evidence="2">Amino-acid biosynthesis; L-methionine biosynthesis via de novo pathway; L-homoserine from L-aspartate: step 3/3.</text>
</comment>
<dbReference type="GO" id="GO:0009088">
    <property type="term" value="P:threonine biosynthetic process"/>
    <property type="evidence" value="ECO:0007669"/>
    <property type="project" value="UniProtKB-UniPathway"/>
</dbReference>
<keyword evidence="8" id="KW-0560">Oxidoreductase</keyword>
<evidence type="ECO:0000256" key="8">
    <source>
        <dbReference type="ARBA" id="ARBA00023002"/>
    </source>
</evidence>
<accession>A0A520MT18</accession>
<evidence type="ECO:0000259" key="11">
    <source>
        <dbReference type="Pfam" id="PF00742"/>
    </source>
</evidence>
<proteinExistence type="inferred from homology"/>
<evidence type="ECO:0000256" key="10">
    <source>
        <dbReference type="ARBA" id="ARBA00049031"/>
    </source>
</evidence>
<keyword evidence="6" id="KW-0028">Amino-acid biosynthesis</keyword>
<feature type="domain" description="Aspartate/homoserine dehydrogenase NAD-binding" evidence="12">
    <location>
        <begin position="16"/>
        <end position="158"/>
    </location>
</feature>
<protein>
    <recommendedName>
        <fullName evidence="5">Homoserine dehydrogenase</fullName>
        <ecNumber evidence="4">1.1.1.3</ecNumber>
    </recommendedName>
</protein>
<dbReference type="SUPFAM" id="SSF51735">
    <property type="entry name" value="NAD(P)-binding Rossmann-fold domains"/>
    <property type="match status" value="1"/>
</dbReference>
<dbReference type="PANTHER" id="PTHR43331:SF1">
    <property type="entry name" value="HOMOSERINE DEHYDROGENASE"/>
    <property type="match status" value="1"/>
</dbReference>
<keyword evidence="7" id="KW-0791">Threonine biosynthesis</keyword>
<keyword evidence="9" id="KW-0486">Methionine biosynthesis</keyword>
<evidence type="ECO:0000256" key="2">
    <source>
        <dbReference type="ARBA" id="ARBA00005062"/>
    </source>
</evidence>
<reference evidence="13 14" key="1">
    <citation type="submission" date="2019-02" db="EMBL/GenBank/DDBJ databases">
        <title>Prokaryotic population dynamics and viral predation in marine succession experiment using metagenomics: the confinement effect.</title>
        <authorList>
            <person name="Haro-Moreno J.M."/>
            <person name="Rodriguez-Valera F."/>
            <person name="Lopez-Perez M."/>
        </authorList>
    </citation>
    <scope>NUCLEOTIDE SEQUENCE [LARGE SCALE GENOMIC DNA]</scope>
    <source>
        <strain evidence="13">MED-G166</strain>
    </source>
</reference>
<dbReference type="Gene3D" id="3.30.360.10">
    <property type="entry name" value="Dihydrodipicolinate Reductase, domain 2"/>
    <property type="match status" value="1"/>
</dbReference>